<dbReference type="InterPro" id="IPR010259">
    <property type="entry name" value="S8pro/Inhibitor_I9"/>
</dbReference>
<protein>
    <submittedName>
        <fullName evidence="9">Subtilisin-like proteinase Mp1</fullName>
    </submittedName>
</protein>
<evidence type="ECO:0000313" key="9">
    <source>
        <dbReference type="EMBL" id="KAF2148650.1"/>
    </source>
</evidence>
<organism evidence="9 10">
    <name type="scientific">Myriangium duriaei CBS 260.36</name>
    <dbReference type="NCBI Taxonomy" id="1168546"/>
    <lineage>
        <taxon>Eukaryota</taxon>
        <taxon>Fungi</taxon>
        <taxon>Dikarya</taxon>
        <taxon>Ascomycota</taxon>
        <taxon>Pezizomycotina</taxon>
        <taxon>Dothideomycetes</taxon>
        <taxon>Dothideomycetidae</taxon>
        <taxon>Myriangiales</taxon>
        <taxon>Myriangiaceae</taxon>
        <taxon>Myriangium</taxon>
    </lineage>
</organism>
<dbReference type="InterPro" id="IPR037045">
    <property type="entry name" value="S8pro/Inhibitor_I9_sf"/>
</dbReference>
<feature type="active site" description="Charge relay system" evidence="6">
    <location>
        <position position="373"/>
    </location>
</feature>
<evidence type="ECO:0000259" key="8">
    <source>
        <dbReference type="Pfam" id="PF05922"/>
    </source>
</evidence>
<feature type="active site" description="Charge relay system" evidence="6">
    <location>
        <position position="185"/>
    </location>
</feature>
<dbReference type="GO" id="GO:0006508">
    <property type="term" value="P:proteolysis"/>
    <property type="evidence" value="ECO:0007669"/>
    <property type="project" value="UniProtKB-KW"/>
</dbReference>
<evidence type="ECO:0000259" key="7">
    <source>
        <dbReference type="Pfam" id="PF00082"/>
    </source>
</evidence>
<feature type="domain" description="Inhibitor I9" evidence="8">
    <location>
        <begin position="43"/>
        <end position="122"/>
    </location>
</feature>
<evidence type="ECO:0000256" key="4">
    <source>
        <dbReference type="ARBA" id="ARBA00022801"/>
    </source>
</evidence>
<dbReference type="Proteomes" id="UP000799439">
    <property type="component" value="Unassembled WGS sequence"/>
</dbReference>
<evidence type="ECO:0000256" key="1">
    <source>
        <dbReference type="ARBA" id="ARBA00011073"/>
    </source>
</evidence>
<gene>
    <name evidence="9" type="ORF">K461DRAFT_50888</name>
</gene>
<dbReference type="CDD" id="cd04077">
    <property type="entry name" value="Peptidases_S8_PCSK9_ProteinaseK_like"/>
    <property type="match status" value="1"/>
</dbReference>
<keyword evidence="3" id="KW-0732">Signal</keyword>
<dbReference type="InterPro" id="IPR023828">
    <property type="entry name" value="Peptidase_S8_Ser-AS"/>
</dbReference>
<accession>A0A9P4MCE3</accession>
<keyword evidence="2 6" id="KW-0645">Protease</keyword>
<keyword evidence="4 6" id="KW-0378">Hydrolase</keyword>
<dbReference type="Gene3D" id="3.40.50.200">
    <property type="entry name" value="Peptidase S8/S53 domain"/>
    <property type="match status" value="1"/>
</dbReference>
<dbReference type="PROSITE" id="PS00137">
    <property type="entry name" value="SUBTILASE_HIS"/>
    <property type="match status" value="1"/>
</dbReference>
<dbReference type="AlphaFoldDB" id="A0A9P4MCE3"/>
<evidence type="ECO:0000256" key="6">
    <source>
        <dbReference type="PROSITE-ProRule" id="PRU01240"/>
    </source>
</evidence>
<sequence length="428" mass="45574">MLAIADFPSSPVFQRFSSSPFAVILHDAASTASSPASVDVSDRYIVTLKTGVDVTRHMNLVHNLHTGAVGKRQDGRIFHGVSHQYNISNFQAYAGHFDNSVIEQLSSHQDVESVEPDQLLTLNDLAEDQQTRSCFTCKRKGKIVTQKGATWGLHHISHKNEEDPNKGEYLYDSSAGSGTYGYVLDSGIYTKHSDFGGRASLGYNAMKTEKFEDNDGHGTHVAGIMGSKTYGVSKRCKLIAVKVVGTGNSSASILLDGFDWAVNNIIRKKRQAKAVVNISLAIGKNEAINKAVDAAFAQGVTTVTSAGNYRVAASLFSPGSAKGAITVSSTDENYSRAEMANTGPAVAIFAPGVDILSTSIENKKATAMKSGTSFASPYVAGLVLYLKTLHPLPDAEVTRNFLLNTATPGLVDAPGGAKNLYAYNGNGL</sequence>
<dbReference type="Pfam" id="PF05922">
    <property type="entry name" value="Inhibitor_I9"/>
    <property type="match status" value="1"/>
</dbReference>
<dbReference type="PROSITE" id="PS00138">
    <property type="entry name" value="SUBTILASE_SER"/>
    <property type="match status" value="1"/>
</dbReference>
<comment type="similarity">
    <text evidence="1 6">Belongs to the peptidase S8 family.</text>
</comment>
<dbReference type="InterPro" id="IPR036852">
    <property type="entry name" value="Peptidase_S8/S53_dom_sf"/>
</dbReference>
<dbReference type="PANTHER" id="PTHR43806">
    <property type="entry name" value="PEPTIDASE S8"/>
    <property type="match status" value="1"/>
</dbReference>
<dbReference type="InterPro" id="IPR050131">
    <property type="entry name" value="Peptidase_S8_subtilisin-like"/>
</dbReference>
<feature type="domain" description="Peptidase S8/S53" evidence="7">
    <location>
        <begin position="183"/>
        <end position="414"/>
    </location>
</feature>
<dbReference type="GO" id="GO:0004252">
    <property type="term" value="F:serine-type endopeptidase activity"/>
    <property type="evidence" value="ECO:0007669"/>
    <property type="project" value="UniProtKB-UniRule"/>
</dbReference>
<evidence type="ECO:0000256" key="2">
    <source>
        <dbReference type="ARBA" id="ARBA00022670"/>
    </source>
</evidence>
<keyword evidence="10" id="KW-1185">Reference proteome</keyword>
<proteinExistence type="inferred from homology"/>
<dbReference type="PROSITE" id="PS51892">
    <property type="entry name" value="SUBTILASE"/>
    <property type="match status" value="1"/>
</dbReference>
<evidence type="ECO:0000256" key="5">
    <source>
        <dbReference type="ARBA" id="ARBA00022825"/>
    </source>
</evidence>
<dbReference type="Gene3D" id="3.30.70.80">
    <property type="entry name" value="Peptidase S8 propeptide/proteinase inhibitor I9"/>
    <property type="match status" value="1"/>
</dbReference>
<dbReference type="InterPro" id="IPR034193">
    <property type="entry name" value="PCSK9_ProteinaseK-like"/>
</dbReference>
<dbReference type="OrthoDB" id="206201at2759"/>
<evidence type="ECO:0000256" key="3">
    <source>
        <dbReference type="ARBA" id="ARBA00022729"/>
    </source>
</evidence>
<dbReference type="SUPFAM" id="SSF52743">
    <property type="entry name" value="Subtilisin-like"/>
    <property type="match status" value="1"/>
</dbReference>
<keyword evidence="5 6" id="KW-0720">Serine protease</keyword>
<dbReference type="PRINTS" id="PR00723">
    <property type="entry name" value="SUBTILISIN"/>
</dbReference>
<feature type="active site" description="Charge relay system" evidence="6">
    <location>
        <position position="217"/>
    </location>
</feature>
<dbReference type="EMBL" id="ML996092">
    <property type="protein sequence ID" value="KAF2148650.1"/>
    <property type="molecule type" value="Genomic_DNA"/>
</dbReference>
<dbReference type="Pfam" id="PF00082">
    <property type="entry name" value="Peptidase_S8"/>
    <property type="match status" value="1"/>
</dbReference>
<comment type="caution">
    <text evidence="9">The sequence shown here is derived from an EMBL/GenBank/DDBJ whole genome shotgun (WGS) entry which is preliminary data.</text>
</comment>
<dbReference type="InterPro" id="IPR022398">
    <property type="entry name" value="Peptidase_S8_His-AS"/>
</dbReference>
<dbReference type="InterPro" id="IPR000209">
    <property type="entry name" value="Peptidase_S8/S53_dom"/>
</dbReference>
<name>A0A9P4MCE3_9PEZI</name>
<dbReference type="InterPro" id="IPR015500">
    <property type="entry name" value="Peptidase_S8_subtilisin-rel"/>
</dbReference>
<dbReference type="SUPFAM" id="SSF54897">
    <property type="entry name" value="Protease propeptides/inhibitors"/>
    <property type="match status" value="1"/>
</dbReference>
<dbReference type="PANTHER" id="PTHR43806:SF11">
    <property type="entry name" value="CEREVISIN-RELATED"/>
    <property type="match status" value="1"/>
</dbReference>
<evidence type="ECO:0000313" key="10">
    <source>
        <dbReference type="Proteomes" id="UP000799439"/>
    </source>
</evidence>
<dbReference type="FunFam" id="3.40.50.200:FF:000007">
    <property type="entry name" value="Subtilisin-like serine protease"/>
    <property type="match status" value="1"/>
</dbReference>
<reference evidence="9" key="1">
    <citation type="journal article" date="2020" name="Stud. Mycol.">
        <title>101 Dothideomycetes genomes: a test case for predicting lifestyles and emergence of pathogens.</title>
        <authorList>
            <person name="Haridas S."/>
            <person name="Albert R."/>
            <person name="Binder M."/>
            <person name="Bloem J."/>
            <person name="Labutti K."/>
            <person name="Salamov A."/>
            <person name="Andreopoulos B."/>
            <person name="Baker S."/>
            <person name="Barry K."/>
            <person name="Bills G."/>
            <person name="Bluhm B."/>
            <person name="Cannon C."/>
            <person name="Castanera R."/>
            <person name="Culley D."/>
            <person name="Daum C."/>
            <person name="Ezra D."/>
            <person name="Gonzalez J."/>
            <person name="Henrissat B."/>
            <person name="Kuo A."/>
            <person name="Liang C."/>
            <person name="Lipzen A."/>
            <person name="Lutzoni F."/>
            <person name="Magnuson J."/>
            <person name="Mondo S."/>
            <person name="Nolan M."/>
            <person name="Ohm R."/>
            <person name="Pangilinan J."/>
            <person name="Park H.-J."/>
            <person name="Ramirez L."/>
            <person name="Alfaro M."/>
            <person name="Sun H."/>
            <person name="Tritt A."/>
            <person name="Yoshinaga Y."/>
            <person name="Zwiers L.-H."/>
            <person name="Turgeon B."/>
            <person name="Goodwin S."/>
            <person name="Spatafora J."/>
            <person name="Crous P."/>
            <person name="Grigoriev I."/>
        </authorList>
    </citation>
    <scope>NUCLEOTIDE SEQUENCE</scope>
    <source>
        <strain evidence="9">CBS 260.36</strain>
    </source>
</reference>